<gene>
    <name evidence="1" type="ORF">E1262_30005</name>
</gene>
<dbReference type="Gene3D" id="3.30.2010.20">
    <property type="match status" value="1"/>
</dbReference>
<keyword evidence="2" id="KW-1185">Reference proteome</keyword>
<dbReference type="OrthoDB" id="9806895at2"/>
<dbReference type="InterPro" id="IPR038555">
    <property type="entry name" value="Zincin_1_sf"/>
</dbReference>
<dbReference type="EMBL" id="SMLB01000096">
    <property type="protein sequence ID" value="TDD63728.1"/>
    <property type="molecule type" value="Genomic_DNA"/>
</dbReference>
<organism evidence="1 2">
    <name type="scientific">Jiangella aurantiaca</name>
    <dbReference type="NCBI Taxonomy" id="2530373"/>
    <lineage>
        <taxon>Bacteria</taxon>
        <taxon>Bacillati</taxon>
        <taxon>Actinomycetota</taxon>
        <taxon>Actinomycetes</taxon>
        <taxon>Jiangellales</taxon>
        <taxon>Jiangellaceae</taxon>
        <taxon>Jiangella</taxon>
    </lineage>
</organism>
<comment type="caution">
    <text evidence="1">The sequence shown here is derived from an EMBL/GenBank/DDBJ whole genome shotgun (WGS) entry which is preliminary data.</text>
</comment>
<evidence type="ECO:0000313" key="2">
    <source>
        <dbReference type="Proteomes" id="UP000295217"/>
    </source>
</evidence>
<accession>A0A4R4ZWR1</accession>
<proteinExistence type="predicted"/>
<dbReference type="Pfam" id="PF06262">
    <property type="entry name" value="Zincin_1"/>
    <property type="match status" value="1"/>
</dbReference>
<reference evidence="1 2" key="1">
    <citation type="submission" date="2019-02" db="EMBL/GenBank/DDBJ databases">
        <title>Draft genome sequences of novel Actinobacteria.</title>
        <authorList>
            <person name="Sahin N."/>
            <person name="Ay H."/>
            <person name="Saygin H."/>
        </authorList>
    </citation>
    <scope>NUCLEOTIDE SEQUENCE [LARGE SCALE GENOMIC DNA]</scope>
    <source>
        <strain evidence="1 2">8K307</strain>
    </source>
</reference>
<name>A0A4R4ZWR1_9ACTN</name>
<dbReference type="Proteomes" id="UP000295217">
    <property type="component" value="Unassembled WGS sequence"/>
</dbReference>
<dbReference type="SUPFAM" id="SSF55486">
    <property type="entry name" value="Metalloproteases ('zincins'), catalytic domain"/>
    <property type="match status" value="1"/>
</dbReference>
<dbReference type="AlphaFoldDB" id="A0A4R4ZWR1"/>
<sequence>MSGRYPHNSKINVRQEWERAARRRRATGRRKYTRAVDADAIDLDEFEGMVTQALEDLPDWVQEAVAGIAIMVDDEPPADWHGRGLLLGQFHGVARTRIGSRVPGSLPDRIELYRVPILKVSRTADDVAARVRKVLGHEIGHAFGIAETRLRELGWY</sequence>
<dbReference type="CDD" id="cd12952">
    <property type="entry name" value="MMP_ACEL2062"/>
    <property type="match status" value="1"/>
</dbReference>
<evidence type="ECO:0000313" key="1">
    <source>
        <dbReference type="EMBL" id="TDD63728.1"/>
    </source>
</evidence>
<protein>
    <submittedName>
        <fullName evidence="1">Metallopeptidase family protein</fullName>
    </submittedName>
</protein>
<dbReference type="InterPro" id="IPR010428">
    <property type="entry name" value="Zincin_1"/>
</dbReference>